<dbReference type="STRING" id="36087.A0A077ZEZ6"/>
<feature type="region of interest" description="Disordered" evidence="5">
    <location>
        <begin position="253"/>
        <end position="322"/>
    </location>
</feature>
<protein>
    <submittedName>
        <fullName evidence="7">Uncharacterized protein</fullName>
    </submittedName>
</protein>
<keyword evidence="8" id="KW-1185">Reference proteome</keyword>
<evidence type="ECO:0000256" key="1">
    <source>
        <dbReference type="ARBA" id="ARBA00004141"/>
    </source>
</evidence>
<sequence>MYACFAVVDLAISPARFHETEFFGFILMDVGLGNGLESNAARCKPIRLGLLLKKSAVLLLPGACRTALIGEFAALWLQVLCAKSIVGVAITLALQVFLQGDEVQEYLFEEPGYRENGLFSLNREGIVSVFGCLTIFLFATEIERLWHCCQFVMSLIQNGHKLTNVLDVTDGMLYMLTEDFNYLCNASLWQAINASELTYFLLRNAHPGRYCSHEVNPEINALAWLTGAVVTLTLIVLVLLCAKKKKKVTVVTVEGVPPPPSPSGEPPKPEAKDAPPASPAPPPTPPPGPPPAGKPEEEAKLSCAKGESAKETMMKIPSIRAA</sequence>
<proteinExistence type="predicted"/>
<dbReference type="GO" id="GO:0006506">
    <property type="term" value="P:GPI anchor biosynthetic process"/>
    <property type="evidence" value="ECO:0007669"/>
    <property type="project" value="InterPro"/>
</dbReference>
<evidence type="ECO:0000256" key="5">
    <source>
        <dbReference type="SAM" id="MobiDB-lite"/>
    </source>
</evidence>
<feature type="compositionally biased region" description="Pro residues" evidence="5">
    <location>
        <begin position="276"/>
        <end position="293"/>
    </location>
</feature>
<dbReference type="GO" id="GO:0032216">
    <property type="term" value="F:glucosaminyl-phosphatidylinositol O-acyltransferase activity"/>
    <property type="evidence" value="ECO:0007669"/>
    <property type="project" value="TreeGrafter"/>
</dbReference>
<reference evidence="7" key="2">
    <citation type="submission" date="2014-03" db="EMBL/GenBank/DDBJ databases">
        <title>The whipworm genome and dual-species transcriptomics of an intimate host-pathogen interaction.</title>
        <authorList>
            <person name="Foth B.J."/>
            <person name="Tsai I.J."/>
            <person name="Reid A.J."/>
            <person name="Bancroft A.J."/>
            <person name="Nichol S."/>
            <person name="Tracey A."/>
            <person name="Holroyd N."/>
            <person name="Cotton J.A."/>
            <person name="Stanley E.J."/>
            <person name="Zarowiecki M."/>
            <person name="Liu J.Z."/>
            <person name="Huckvale T."/>
            <person name="Cooper P.J."/>
            <person name="Grencis R.K."/>
            <person name="Berriman M."/>
        </authorList>
    </citation>
    <scope>NUCLEOTIDE SEQUENCE [LARGE SCALE GENOMIC DNA]</scope>
</reference>
<comment type="subcellular location">
    <subcellularLocation>
        <location evidence="1">Membrane</location>
        <topology evidence="1">Multi-pass membrane protein</topology>
    </subcellularLocation>
</comment>
<dbReference type="Proteomes" id="UP000030665">
    <property type="component" value="Unassembled WGS sequence"/>
</dbReference>
<dbReference type="PANTHER" id="PTHR20661">
    <property type="entry name" value="PHOSPHATIDYLINOSITOL-GLYCAN BIOSYNTHESIS CLASS W PROTEIN"/>
    <property type="match status" value="1"/>
</dbReference>
<evidence type="ECO:0000313" key="7">
    <source>
        <dbReference type="EMBL" id="CDW57185.1"/>
    </source>
</evidence>
<dbReference type="OrthoDB" id="1158011at2759"/>
<evidence type="ECO:0000256" key="6">
    <source>
        <dbReference type="SAM" id="Phobius"/>
    </source>
</evidence>
<gene>
    <name evidence="7" type="ORF">TTRE_0000547501</name>
</gene>
<evidence type="ECO:0000256" key="2">
    <source>
        <dbReference type="ARBA" id="ARBA00022692"/>
    </source>
</evidence>
<feature type="compositionally biased region" description="Pro residues" evidence="5">
    <location>
        <begin position="256"/>
        <end position="266"/>
    </location>
</feature>
<keyword evidence="4 6" id="KW-0472">Membrane</keyword>
<keyword evidence="2 6" id="KW-0812">Transmembrane</keyword>
<dbReference type="GO" id="GO:0016020">
    <property type="term" value="C:membrane"/>
    <property type="evidence" value="ECO:0007669"/>
    <property type="project" value="UniProtKB-SubCell"/>
</dbReference>
<dbReference type="GO" id="GO:0005783">
    <property type="term" value="C:endoplasmic reticulum"/>
    <property type="evidence" value="ECO:0007669"/>
    <property type="project" value="TreeGrafter"/>
</dbReference>
<dbReference type="Pfam" id="PF06423">
    <property type="entry name" value="GWT1"/>
    <property type="match status" value="1"/>
</dbReference>
<dbReference type="EMBL" id="HG806133">
    <property type="protein sequence ID" value="CDW57185.1"/>
    <property type="molecule type" value="Genomic_DNA"/>
</dbReference>
<dbReference type="GO" id="GO:0072659">
    <property type="term" value="P:protein localization to plasma membrane"/>
    <property type="evidence" value="ECO:0007669"/>
    <property type="project" value="TreeGrafter"/>
</dbReference>
<evidence type="ECO:0000256" key="3">
    <source>
        <dbReference type="ARBA" id="ARBA00022989"/>
    </source>
</evidence>
<dbReference type="InterPro" id="IPR009447">
    <property type="entry name" value="PIGW/GWT1"/>
</dbReference>
<evidence type="ECO:0000313" key="8">
    <source>
        <dbReference type="Proteomes" id="UP000030665"/>
    </source>
</evidence>
<reference evidence="7" key="1">
    <citation type="submission" date="2014-01" db="EMBL/GenBank/DDBJ databases">
        <authorList>
            <person name="Aslett M."/>
        </authorList>
    </citation>
    <scope>NUCLEOTIDE SEQUENCE</scope>
</reference>
<dbReference type="AlphaFoldDB" id="A0A077ZEZ6"/>
<keyword evidence="3 6" id="KW-1133">Transmembrane helix</keyword>
<accession>A0A077ZEZ6</accession>
<dbReference type="PANTHER" id="PTHR20661:SF0">
    <property type="entry name" value="PHOSPHATIDYLINOSITOL-GLYCAN BIOSYNTHESIS CLASS W PROTEIN"/>
    <property type="match status" value="1"/>
</dbReference>
<evidence type="ECO:0000256" key="4">
    <source>
        <dbReference type="ARBA" id="ARBA00023136"/>
    </source>
</evidence>
<feature type="transmembrane region" description="Helical" evidence="6">
    <location>
        <begin position="221"/>
        <end position="242"/>
    </location>
</feature>
<organism evidence="7 8">
    <name type="scientific">Trichuris trichiura</name>
    <name type="common">Whipworm</name>
    <name type="synonym">Trichocephalus trichiurus</name>
    <dbReference type="NCBI Taxonomy" id="36087"/>
    <lineage>
        <taxon>Eukaryota</taxon>
        <taxon>Metazoa</taxon>
        <taxon>Ecdysozoa</taxon>
        <taxon>Nematoda</taxon>
        <taxon>Enoplea</taxon>
        <taxon>Dorylaimia</taxon>
        <taxon>Trichinellida</taxon>
        <taxon>Trichuridae</taxon>
        <taxon>Trichuris</taxon>
    </lineage>
</organism>
<name>A0A077ZEZ6_TRITR</name>